<proteinExistence type="predicted"/>
<dbReference type="CDD" id="cd02513">
    <property type="entry name" value="CMP-NeuAc_Synthase"/>
    <property type="match status" value="1"/>
</dbReference>
<dbReference type="Proteomes" id="UP000254879">
    <property type="component" value="Unassembled WGS sequence"/>
</dbReference>
<dbReference type="InterPro" id="IPR036514">
    <property type="entry name" value="SGNH_hydro_sf"/>
</dbReference>
<evidence type="ECO:0000313" key="3">
    <source>
        <dbReference type="Proteomes" id="UP000254879"/>
    </source>
</evidence>
<dbReference type="EC" id="2.7.7.43" evidence="2"/>
<dbReference type="EMBL" id="UGPG01000001">
    <property type="protein sequence ID" value="STY42920.1"/>
    <property type="molecule type" value="Genomic_DNA"/>
</dbReference>
<dbReference type="PANTHER" id="PTHR21485:SF6">
    <property type="entry name" value="N-ACYLNEURAMINATE CYTIDYLYLTRANSFERASE-RELATED"/>
    <property type="match status" value="1"/>
</dbReference>
<evidence type="ECO:0000259" key="1">
    <source>
        <dbReference type="Pfam" id="PF13472"/>
    </source>
</evidence>
<dbReference type="Gene3D" id="3.40.50.1110">
    <property type="entry name" value="SGNH hydrolase"/>
    <property type="match status" value="1"/>
</dbReference>
<dbReference type="RefSeq" id="WP_115345507.1">
    <property type="nucleotide sequence ID" value="NZ_UGPG01000001.1"/>
</dbReference>
<evidence type="ECO:0000313" key="2">
    <source>
        <dbReference type="EMBL" id="STY42920.1"/>
    </source>
</evidence>
<dbReference type="Gene3D" id="3.90.550.10">
    <property type="entry name" value="Spore Coat Polysaccharide Biosynthesis Protein SpsA, Chain A"/>
    <property type="match status" value="1"/>
</dbReference>
<dbReference type="Pfam" id="PF02348">
    <property type="entry name" value="CTP_transf_3"/>
    <property type="match status" value="1"/>
</dbReference>
<dbReference type="PANTHER" id="PTHR21485">
    <property type="entry name" value="HAD SUPERFAMILY MEMBERS CMAS AND KDSC"/>
    <property type="match status" value="1"/>
</dbReference>
<name>A0A378M990_LISGR</name>
<dbReference type="AlphaFoldDB" id="A0A378M990"/>
<reference evidence="2 3" key="1">
    <citation type="submission" date="2018-06" db="EMBL/GenBank/DDBJ databases">
        <authorList>
            <consortium name="Pathogen Informatics"/>
            <person name="Doyle S."/>
        </authorList>
    </citation>
    <scope>NUCLEOTIDE SEQUENCE [LARGE SCALE GENOMIC DNA]</scope>
    <source>
        <strain evidence="3">NCTC 10815</strain>
    </source>
</reference>
<organism evidence="2 3">
    <name type="scientific">Listeria grayi</name>
    <name type="common">Listeria murrayi</name>
    <dbReference type="NCBI Taxonomy" id="1641"/>
    <lineage>
        <taxon>Bacteria</taxon>
        <taxon>Bacillati</taxon>
        <taxon>Bacillota</taxon>
        <taxon>Bacilli</taxon>
        <taxon>Bacillales</taxon>
        <taxon>Listeriaceae</taxon>
        <taxon>Listeria</taxon>
    </lineage>
</organism>
<dbReference type="InterPro" id="IPR003329">
    <property type="entry name" value="Cytidylyl_trans"/>
</dbReference>
<dbReference type="Pfam" id="PF13472">
    <property type="entry name" value="Lipase_GDSL_2"/>
    <property type="match status" value="1"/>
</dbReference>
<dbReference type="InterPro" id="IPR013830">
    <property type="entry name" value="SGNH_hydro"/>
</dbReference>
<protein>
    <submittedName>
        <fullName evidence="2">N-acylneuraminate cytidylyltransferase</fullName>
        <ecNumber evidence="2">2.7.7.43</ecNumber>
    </submittedName>
</protein>
<dbReference type="GO" id="GO:0008781">
    <property type="term" value="F:N-acylneuraminate cytidylyltransferase activity"/>
    <property type="evidence" value="ECO:0007669"/>
    <property type="project" value="UniProtKB-EC"/>
</dbReference>
<keyword evidence="2" id="KW-0548">Nucleotidyltransferase</keyword>
<sequence length="416" mass="46451">MKKICLIPARSGSKGLRDKNMLFLAEKPLIFHTIEAALQSGAFSPEDIYVSTDSEAYAAIIRQTGVTVLLREPELARDQTTSAEVVLDFLQQFSENTLFALLQPTSPLRTAEQVQAAIEQFEKTGARHLVSVSKADKSPALYTTMTADGKLPDIAGVDQNYRRQNSADYYYPNGAIYLSTKEAYLADKSFFTTETCGFEMEKEASIDVDDKADFYQAVGARYFDYQAREQANQALYENRFSTWKAKQLKPNWFLADSRGELLELPEGFSNLAMGGITAATVAANLPQLIGQQIPEMAVVALGVNDLITDYTPAETAQHLEMILKHLQQVGCEVILVKIVYTLYVASVSNQQIAEVNERIDYLGEKWNCEVIDPNSQLAADKQLLYSYTTDGLHFSAAGNTILENFYQTTWTRRLVQ</sequence>
<feature type="domain" description="SGNH hydrolase-type esterase" evidence="1">
    <location>
        <begin position="269"/>
        <end position="400"/>
    </location>
</feature>
<gene>
    <name evidence="2" type="primary">neuA</name>
    <name evidence="2" type="ORF">NCTC10815_00168</name>
</gene>
<dbReference type="SUPFAM" id="SSF52266">
    <property type="entry name" value="SGNH hydrolase"/>
    <property type="match status" value="1"/>
</dbReference>
<accession>A0A378M990</accession>
<keyword evidence="2" id="KW-0808">Transferase</keyword>
<dbReference type="InterPro" id="IPR050793">
    <property type="entry name" value="CMP-NeuNAc_synthase"/>
</dbReference>
<dbReference type="SUPFAM" id="SSF53448">
    <property type="entry name" value="Nucleotide-diphospho-sugar transferases"/>
    <property type="match status" value="1"/>
</dbReference>
<dbReference type="InterPro" id="IPR029044">
    <property type="entry name" value="Nucleotide-diphossugar_trans"/>
</dbReference>